<sequence length="141" mass="15166">MKIAQTLSALALGGLLAAATPAFADYATGIAAYDAGNYEQALLAFEVDANNGHARAQERLGNMYRTGQGTRPDPILAIKWLTLAYTNGLRSTLPTLETLREGITEAQLVEGEQLALSWLEDANRIVFADDDTDALYDAQGF</sequence>
<accession>A0A0F9WER8</accession>
<dbReference type="InterPro" id="IPR011990">
    <property type="entry name" value="TPR-like_helical_dom_sf"/>
</dbReference>
<gene>
    <name evidence="1" type="ORF">LCGC14_0024370</name>
</gene>
<dbReference type="InterPro" id="IPR006597">
    <property type="entry name" value="Sel1-like"/>
</dbReference>
<protein>
    <recommendedName>
        <fullName evidence="2">Sel1 repeat family protein</fullName>
    </recommendedName>
</protein>
<dbReference type="SUPFAM" id="SSF81901">
    <property type="entry name" value="HCP-like"/>
    <property type="match status" value="1"/>
</dbReference>
<dbReference type="Gene3D" id="1.25.40.10">
    <property type="entry name" value="Tetratricopeptide repeat domain"/>
    <property type="match status" value="1"/>
</dbReference>
<proteinExistence type="predicted"/>
<comment type="caution">
    <text evidence="1">The sequence shown here is derived from an EMBL/GenBank/DDBJ whole genome shotgun (WGS) entry which is preliminary data.</text>
</comment>
<dbReference type="SMART" id="SM00671">
    <property type="entry name" value="SEL1"/>
    <property type="match status" value="1"/>
</dbReference>
<organism evidence="1">
    <name type="scientific">marine sediment metagenome</name>
    <dbReference type="NCBI Taxonomy" id="412755"/>
    <lineage>
        <taxon>unclassified sequences</taxon>
        <taxon>metagenomes</taxon>
        <taxon>ecological metagenomes</taxon>
    </lineage>
</organism>
<dbReference type="Pfam" id="PF08238">
    <property type="entry name" value="Sel1"/>
    <property type="match status" value="1"/>
</dbReference>
<evidence type="ECO:0008006" key="2">
    <source>
        <dbReference type="Google" id="ProtNLM"/>
    </source>
</evidence>
<evidence type="ECO:0000313" key="1">
    <source>
        <dbReference type="EMBL" id="KKO10953.1"/>
    </source>
</evidence>
<reference evidence="1" key="1">
    <citation type="journal article" date="2015" name="Nature">
        <title>Complex archaea that bridge the gap between prokaryotes and eukaryotes.</title>
        <authorList>
            <person name="Spang A."/>
            <person name="Saw J.H."/>
            <person name="Jorgensen S.L."/>
            <person name="Zaremba-Niedzwiedzka K."/>
            <person name="Martijn J."/>
            <person name="Lind A.E."/>
            <person name="van Eijk R."/>
            <person name="Schleper C."/>
            <person name="Guy L."/>
            <person name="Ettema T.J."/>
        </authorList>
    </citation>
    <scope>NUCLEOTIDE SEQUENCE</scope>
</reference>
<dbReference type="AlphaFoldDB" id="A0A0F9WER8"/>
<name>A0A0F9WER8_9ZZZZ</name>
<dbReference type="EMBL" id="LAZR01000004">
    <property type="protein sequence ID" value="KKO10953.1"/>
    <property type="molecule type" value="Genomic_DNA"/>
</dbReference>